<evidence type="ECO:0000313" key="4">
    <source>
        <dbReference type="Proteomes" id="UP000437446"/>
    </source>
</evidence>
<proteinExistence type="predicted"/>
<dbReference type="EMBL" id="WNCR01000004">
    <property type="protein sequence ID" value="MTU29756.1"/>
    <property type="molecule type" value="Genomic_DNA"/>
</dbReference>
<evidence type="ECO:0000313" key="2">
    <source>
        <dbReference type="EMBL" id="MTU41271.1"/>
    </source>
</evidence>
<evidence type="ECO:0000313" key="3">
    <source>
        <dbReference type="Proteomes" id="UP000434916"/>
    </source>
</evidence>
<sequence length="75" mass="8725">MVKIVLEDKGQDLLWLKVNEGGLVEEAGPFQNEIWKDAYVPYWGLHVGQFCPIHHPPHIIKGFLKYRIESIEKEP</sequence>
<gene>
    <name evidence="1" type="ORF">GMD66_11185</name>
    <name evidence="2" type="ORF">GMD82_17845</name>
</gene>
<reference evidence="3 4" key="1">
    <citation type="journal article" date="2019" name="Nat. Med.">
        <title>A library of human gut bacterial isolates paired with longitudinal multiomics data enables mechanistic microbiome research.</title>
        <authorList>
            <person name="Poyet M."/>
            <person name="Groussin M."/>
            <person name="Gibbons S.M."/>
            <person name="Avila-Pacheco J."/>
            <person name="Jiang X."/>
            <person name="Kearney S.M."/>
            <person name="Perrotta A.R."/>
            <person name="Berdy B."/>
            <person name="Zhao S."/>
            <person name="Lieberman T.D."/>
            <person name="Swanson P.K."/>
            <person name="Smith M."/>
            <person name="Roesemann S."/>
            <person name="Alexander J.E."/>
            <person name="Rich S.A."/>
            <person name="Livny J."/>
            <person name="Vlamakis H."/>
            <person name="Clish C."/>
            <person name="Bullock K."/>
            <person name="Deik A."/>
            <person name="Scott J."/>
            <person name="Pierce K.A."/>
            <person name="Xavier R.J."/>
            <person name="Alm E.J."/>
        </authorList>
    </citation>
    <scope>NUCLEOTIDE SEQUENCE [LARGE SCALE GENOMIC DNA]</scope>
    <source>
        <strain evidence="1 4">BIOML-A25</strain>
        <strain evidence="2 3">BIOML-A29</strain>
    </source>
</reference>
<name>A0A4Q5CGH9_9BACT</name>
<protein>
    <submittedName>
        <fullName evidence="1">Uncharacterized protein</fullName>
    </submittedName>
</protein>
<comment type="caution">
    <text evidence="1">The sequence shown here is derived from an EMBL/GenBank/DDBJ whole genome shotgun (WGS) entry which is preliminary data.</text>
</comment>
<keyword evidence="3" id="KW-1185">Reference proteome</keyword>
<dbReference type="AlphaFoldDB" id="A0A4Q5CGH9"/>
<dbReference type="Proteomes" id="UP000434916">
    <property type="component" value="Unassembled WGS sequence"/>
</dbReference>
<dbReference type="Proteomes" id="UP000437446">
    <property type="component" value="Unassembled WGS sequence"/>
</dbReference>
<accession>A0A4Q5CGH9</accession>
<organism evidence="1 4">
    <name type="scientific">Parabacteroides merdae</name>
    <dbReference type="NCBI Taxonomy" id="46503"/>
    <lineage>
        <taxon>Bacteria</taxon>
        <taxon>Pseudomonadati</taxon>
        <taxon>Bacteroidota</taxon>
        <taxon>Bacteroidia</taxon>
        <taxon>Bacteroidales</taxon>
        <taxon>Tannerellaceae</taxon>
        <taxon>Parabacteroides</taxon>
    </lineage>
</organism>
<dbReference type="RefSeq" id="WP_008778297.1">
    <property type="nucleotide sequence ID" value="NZ_JADNDR010000006.1"/>
</dbReference>
<evidence type="ECO:0000313" key="1">
    <source>
        <dbReference type="EMBL" id="MTU29756.1"/>
    </source>
</evidence>
<dbReference type="EMBL" id="WNCN01000032">
    <property type="protein sequence ID" value="MTU41271.1"/>
    <property type="molecule type" value="Genomic_DNA"/>
</dbReference>